<gene>
    <name evidence="1" type="ORF">S01H1_17665</name>
</gene>
<sequence length="71" mass="8002">MVKENKLGVAKVHSTMGESFIRVFSDIIVKEFGRKISCVAVITWAEHKHPHILVITNSDKETVPEETKKAI</sequence>
<dbReference type="EMBL" id="BARS01009387">
    <property type="protein sequence ID" value="GAF73952.1"/>
    <property type="molecule type" value="Genomic_DNA"/>
</dbReference>
<protein>
    <submittedName>
        <fullName evidence="1">Uncharacterized protein</fullName>
    </submittedName>
</protein>
<accession>X0SDJ6</accession>
<name>X0SDJ6_9ZZZZ</name>
<comment type="caution">
    <text evidence="1">The sequence shown here is derived from an EMBL/GenBank/DDBJ whole genome shotgun (WGS) entry which is preliminary data.</text>
</comment>
<organism evidence="1">
    <name type="scientific">marine sediment metagenome</name>
    <dbReference type="NCBI Taxonomy" id="412755"/>
    <lineage>
        <taxon>unclassified sequences</taxon>
        <taxon>metagenomes</taxon>
        <taxon>ecological metagenomes</taxon>
    </lineage>
</organism>
<reference evidence="1" key="1">
    <citation type="journal article" date="2014" name="Front. Microbiol.">
        <title>High frequency of phylogenetically diverse reductive dehalogenase-homologous genes in deep subseafloor sedimentary metagenomes.</title>
        <authorList>
            <person name="Kawai M."/>
            <person name="Futagami T."/>
            <person name="Toyoda A."/>
            <person name="Takaki Y."/>
            <person name="Nishi S."/>
            <person name="Hori S."/>
            <person name="Arai W."/>
            <person name="Tsubouchi T."/>
            <person name="Morono Y."/>
            <person name="Uchiyama I."/>
            <person name="Ito T."/>
            <person name="Fujiyama A."/>
            <person name="Inagaki F."/>
            <person name="Takami H."/>
        </authorList>
    </citation>
    <scope>NUCLEOTIDE SEQUENCE</scope>
    <source>
        <strain evidence="1">Expedition CK06-06</strain>
    </source>
</reference>
<evidence type="ECO:0000313" key="1">
    <source>
        <dbReference type="EMBL" id="GAF73952.1"/>
    </source>
</evidence>
<dbReference type="AlphaFoldDB" id="X0SDJ6"/>
<proteinExistence type="predicted"/>
<feature type="non-terminal residue" evidence="1">
    <location>
        <position position="71"/>
    </location>
</feature>